<evidence type="ECO:0000256" key="10">
    <source>
        <dbReference type="ARBA" id="ARBA00023170"/>
    </source>
</evidence>
<evidence type="ECO:0000256" key="4">
    <source>
        <dbReference type="ARBA" id="ARBA00022448"/>
    </source>
</evidence>
<dbReference type="Pfam" id="PF10613">
    <property type="entry name" value="Lig_chan-Glu_bd"/>
    <property type="match status" value="1"/>
</dbReference>
<keyword evidence="10" id="KW-0675">Receptor</keyword>
<reference evidence="17 18" key="1">
    <citation type="submission" date="2019-11" db="EMBL/GenBank/DDBJ databases">
        <title>Whole genome sequence of Oryza granulata.</title>
        <authorList>
            <person name="Li W."/>
        </authorList>
    </citation>
    <scope>NUCLEOTIDE SEQUENCE [LARGE SCALE GENOMIC DNA]</scope>
    <source>
        <strain evidence="18">cv. Menghai</strain>
        <tissue evidence="17">Leaf</tissue>
    </source>
</reference>
<evidence type="ECO:0000256" key="1">
    <source>
        <dbReference type="ARBA" id="ARBA00004141"/>
    </source>
</evidence>
<evidence type="ECO:0000256" key="11">
    <source>
        <dbReference type="ARBA" id="ARBA00023180"/>
    </source>
</evidence>
<evidence type="ECO:0000256" key="5">
    <source>
        <dbReference type="ARBA" id="ARBA00022692"/>
    </source>
</evidence>
<feature type="region of interest" description="Disordered" evidence="14">
    <location>
        <begin position="446"/>
        <end position="465"/>
    </location>
</feature>
<dbReference type="Gene3D" id="3.40.190.10">
    <property type="entry name" value="Periplasmic binding protein-like II"/>
    <property type="match status" value="2"/>
</dbReference>
<dbReference type="Pfam" id="PF00060">
    <property type="entry name" value="Lig_chan"/>
    <property type="match status" value="1"/>
</dbReference>
<evidence type="ECO:0000256" key="6">
    <source>
        <dbReference type="ARBA" id="ARBA00022729"/>
    </source>
</evidence>
<dbReference type="GO" id="GO:0030692">
    <property type="term" value="C:Noc4p-Nop14p complex"/>
    <property type="evidence" value="ECO:0007669"/>
    <property type="project" value="TreeGrafter"/>
</dbReference>
<dbReference type="SUPFAM" id="SSF53850">
    <property type="entry name" value="Periplasmic binding protein-like II"/>
    <property type="match status" value="1"/>
</dbReference>
<dbReference type="AlphaFoldDB" id="A0A6G1C3G8"/>
<evidence type="ECO:0000256" key="9">
    <source>
        <dbReference type="ARBA" id="ARBA00023136"/>
    </source>
</evidence>
<evidence type="ECO:0000256" key="13">
    <source>
        <dbReference type="ARBA" id="ARBA00023303"/>
    </source>
</evidence>
<feature type="transmembrane region" description="Helical" evidence="15">
    <location>
        <begin position="855"/>
        <end position="882"/>
    </location>
</feature>
<dbReference type="FunFam" id="3.40.190.10:FF:000175">
    <property type="entry name" value="Glutamate receptor"/>
    <property type="match status" value="1"/>
</dbReference>
<evidence type="ECO:0000313" key="18">
    <source>
        <dbReference type="Proteomes" id="UP000479710"/>
    </source>
</evidence>
<dbReference type="SMART" id="SM00079">
    <property type="entry name" value="PBPe"/>
    <property type="match status" value="1"/>
</dbReference>
<dbReference type="InterPro" id="IPR001320">
    <property type="entry name" value="Iontro_rcpt_C"/>
</dbReference>
<keyword evidence="5 15" id="KW-0812">Transmembrane</keyword>
<comment type="caution">
    <text evidence="17">The sequence shown here is derived from an EMBL/GenBank/DDBJ whole genome shotgun (WGS) entry which is preliminary data.</text>
</comment>
<protein>
    <recommendedName>
        <fullName evidence="16">Ionotropic glutamate receptor C-terminal domain-containing protein</fullName>
    </recommendedName>
</protein>
<keyword evidence="12" id="KW-1071">Ligand-gated ion channel</keyword>
<keyword evidence="13" id="KW-0407">Ion channel</keyword>
<keyword evidence="8" id="KW-0406">Ion transport</keyword>
<dbReference type="Gene3D" id="1.10.287.70">
    <property type="match status" value="1"/>
</dbReference>
<evidence type="ECO:0000313" key="17">
    <source>
        <dbReference type="EMBL" id="KAF0894507.1"/>
    </source>
</evidence>
<evidence type="ECO:0000256" key="12">
    <source>
        <dbReference type="ARBA" id="ARBA00023286"/>
    </source>
</evidence>
<evidence type="ECO:0000259" key="16">
    <source>
        <dbReference type="SMART" id="SM00079"/>
    </source>
</evidence>
<comment type="subcellular location">
    <subcellularLocation>
        <location evidence="1">Membrane</location>
        <topology evidence="1">Multi-pass membrane protein</topology>
    </subcellularLocation>
</comment>
<keyword evidence="18" id="KW-1185">Reference proteome</keyword>
<evidence type="ECO:0000256" key="2">
    <source>
        <dbReference type="ARBA" id="ARBA00007797"/>
    </source>
</evidence>
<feature type="domain" description="Ionotropic glutamate receptor C-terminal" evidence="16">
    <location>
        <begin position="506"/>
        <end position="837"/>
    </location>
</feature>
<feature type="transmembrane region" description="Helical" evidence="15">
    <location>
        <begin position="647"/>
        <end position="665"/>
    </location>
</feature>
<dbReference type="PANTHER" id="PTHR12455:SF0">
    <property type="entry name" value="NUCLEOLAR COMPLEX PROTEIN 4 HOMOLOG"/>
    <property type="match status" value="1"/>
</dbReference>
<dbReference type="GO" id="GO:0032040">
    <property type="term" value="C:small-subunit processome"/>
    <property type="evidence" value="ECO:0007669"/>
    <property type="project" value="TreeGrafter"/>
</dbReference>
<proteinExistence type="inferred from homology"/>
<feature type="region of interest" description="Disordered" evidence="14">
    <location>
        <begin position="937"/>
        <end position="962"/>
    </location>
</feature>
<dbReference type="GO" id="GO:0042254">
    <property type="term" value="P:ribosome biogenesis"/>
    <property type="evidence" value="ECO:0007669"/>
    <property type="project" value="InterPro"/>
</dbReference>
<comment type="similarity">
    <text evidence="3">Belongs to the glutamate-gated ion channel (TC 1.A.10.1) family.</text>
</comment>
<evidence type="ECO:0000256" key="14">
    <source>
        <dbReference type="SAM" id="MobiDB-lite"/>
    </source>
</evidence>
<organism evidence="17 18">
    <name type="scientific">Oryza meyeriana var. granulata</name>
    <dbReference type="NCBI Taxonomy" id="110450"/>
    <lineage>
        <taxon>Eukaryota</taxon>
        <taxon>Viridiplantae</taxon>
        <taxon>Streptophyta</taxon>
        <taxon>Embryophyta</taxon>
        <taxon>Tracheophyta</taxon>
        <taxon>Spermatophyta</taxon>
        <taxon>Magnoliopsida</taxon>
        <taxon>Liliopsida</taxon>
        <taxon>Poales</taxon>
        <taxon>Poaceae</taxon>
        <taxon>BOP clade</taxon>
        <taxon>Oryzoideae</taxon>
        <taxon>Oryzeae</taxon>
        <taxon>Oryzinae</taxon>
        <taxon>Oryza</taxon>
        <taxon>Oryza meyeriana</taxon>
    </lineage>
</organism>
<dbReference type="OrthoDB" id="10263185at2759"/>
<dbReference type="InterPro" id="IPR019594">
    <property type="entry name" value="Glu/Gly-bd"/>
</dbReference>
<feature type="compositionally biased region" description="Low complexity" evidence="14">
    <location>
        <begin position="946"/>
        <end position="962"/>
    </location>
</feature>
<accession>A0A6G1C3G8</accession>
<dbReference type="FunFam" id="1.10.287.70:FF:000037">
    <property type="entry name" value="Glutamate receptor"/>
    <property type="match status" value="1"/>
</dbReference>
<dbReference type="Proteomes" id="UP000479710">
    <property type="component" value="Unassembled WGS sequence"/>
</dbReference>
<comment type="similarity">
    <text evidence="2">Belongs to the CBF/MAK21 family.</text>
</comment>
<keyword evidence="7 15" id="KW-1133">Transmembrane helix</keyword>
<sequence>MGRSSSATTATGSKKRKSKSGVLTLGEVKSLGQELLSSRVHLNHAPTLLALLSPSAPLDLALEALISLQSFFVPLLPSIPSAATAAAAAGDADPELVFRSWLRKRFDELVAALVGLTVSPHSDEAIRDLALDALMDFVKLGKDGRFQSAIYHKFLHNLIHATDSIDPLLELLGPKYFKYTDVCYFTYTSLDKIASSIGNKTTGSEKSGLHSGDDGSEDRGTIYIRNIYNTLAHIPVLDFQESKFNMWSTVGLSSKGEKNSSEGCSATYINKKLKSMFSKAWISFLKLPLPLDVYKEVLATIHQNIIPSMSNPAILCDFLTRSYDIGGVISVMALSGLFILMTQHGLEYPKFYDKLYALLTPAVFMAKHRAVFLQLLDACLKSSYLPAYLAAAFAKRLSRLALSVPPAGALIIIALIHNLLRRHPSINFLVHWEIDANDSETTNEASQCKKVGTDPFNNEETDPAKSGAMRSSLWEIDTLRHHYSPAVSRFVASLENDLTVRAKTIEMKITDFGSGSYATVFRDEVRMYVGLDRQTILSIRMLKLDICMENPSYTELINKILTDDFDAVIGDVTIVTNRTKVVDFTQPYVESGLVVLTSVKRQSSNGWAFLQPFTIKMWVVTGLFFLIIGTVIWMLEHRINDDFRGPPAKQLITVFWFSFSTLFFAHREDTRSTLGRFVIIIWLFVVLIIQSSYTASLTSILTVQQLTSPITGIDSLIASDDPIGFQVGSFAENYLVHELGVAHSRLKALGSPEEYKRALELGPIKGGVAAIVDERPYIELFLYQNPKFAVVGSEFTKSGWGFAFPRDSPLSVDLSTAILELSENGDLQRIHDKWLASDMTSMSQTTDLDSDRLHVYSFSALFLICGLACLFALAIHACNLFYQYSRHAPEDAAALPSSAGDGSRSLSRRSKLQSFLSFADRREIDIRRASKEKAALGLGGSGGSMSGVSFTSSGSTSTSASC</sequence>
<dbReference type="Pfam" id="PF03914">
    <property type="entry name" value="CBF"/>
    <property type="match status" value="1"/>
</dbReference>
<dbReference type="EMBL" id="SPHZ02000011">
    <property type="protein sequence ID" value="KAF0894507.1"/>
    <property type="molecule type" value="Genomic_DNA"/>
</dbReference>
<feature type="transmembrane region" description="Helical" evidence="15">
    <location>
        <begin position="677"/>
        <end position="701"/>
    </location>
</feature>
<dbReference type="PANTHER" id="PTHR12455">
    <property type="entry name" value="NUCLEOLAR COMPLEX PROTEIN 4"/>
    <property type="match status" value="1"/>
</dbReference>
<keyword evidence="11" id="KW-0325">Glycoprotein</keyword>
<evidence type="ECO:0000256" key="7">
    <source>
        <dbReference type="ARBA" id="ARBA00022989"/>
    </source>
</evidence>
<evidence type="ECO:0000256" key="15">
    <source>
        <dbReference type="SAM" id="Phobius"/>
    </source>
</evidence>
<dbReference type="GO" id="GO:0016020">
    <property type="term" value="C:membrane"/>
    <property type="evidence" value="ECO:0007669"/>
    <property type="project" value="UniProtKB-SubCell"/>
</dbReference>
<keyword evidence="6" id="KW-0732">Signal</keyword>
<keyword evidence="4" id="KW-0813">Transport</keyword>
<dbReference type="InterPro" id="IPR005612">
    <property type="entry name" value="CCAAT-binding_factor"/>
</dbReference>
<dbReference type="GO" id="GO:0015276">
    <property type="term" value="F:ligand-gated monoatomic ion channel activity"/>
    <property type="evidence" value="ECO:0007669"/>
    <property type="project" value="InterPro"/>
</dbReference>
<feature type="transmembrane region" description="Helical" evidence="15">
    <location>
        <begin position="617"/>
        <end position="635"/>
    </location>
</feature>
<evidence type="ECO:0000256" key="8">
    <source>
        <dbReference type="ARBA" id="ARBA00023065"/>
    </source>
</evidence>
<evidence type="ECO:0000256" key="3">
    <source>
        <dbReference type="ARBA" id="ARBA00008685"/>
    </source>
</evidence>
<keyword evidence="9 15" id="KW-0472">Membrane</keyword>
<dbReference type="InterPro" id="IPR027193">
    <property type="entry name" value="Noc4"/>
</dbReference>
<name>A0A6G1C3G8_9ORYZ</name>
<gene>
    <name evidence="17" type="ORF">E2562_039433</name>
</gene>